<evidence type="ECO:0000313" key="16">
    <source>
        <dbReference type="Proteomes" id="UP000276133"/>
    </source>
</evidence>
<keyword evidence="16" id="KW-1185">Reference proteome</keyword>
<evidence type="ECO:0000256" key="8">
    <source>
        <dbReference type="ARBA" id="ARBA00023170"/>
    </source>
</evidence>
<protein>
    <submittedName>
        <fullName evidence="15">Muscarinic acetylcholine receptor M3</fullName>
    </submittedName>
</protein>
<feature type="transmembrane region" description="Helical" evidence="13">
    <location>
        <begin position="449"/>
        <end position="467"/>
    </location>
</feature>
<feature type="domain" description="G-protein coupled receptors family 1 profile" evidence="14">
    <location>
        <begin position="34"/>
        <end position="509"/>
    </location>
</feature>
<gene>
    <name evidence="15" type="ORF">BpHYR1_013592</name>
</gene>
<dbReference type="GO" id="GO:0045202">
    <property type="term" value="C:synapse"/>
    <property type="evidence" value="ECO:0007669"/>
    <property type="project" value="TreeGrafter"/>
</dbReference>
<dbReference type="InterPro" id="IPR000276">
    <property type="entry name" value="GPCR_Rhodpsn"/>
</dbReference>
<evidence type="ECO:0000256" key="9">
    <source>
        <dbReference type="ARBA" id="ARBA00023224"/>
    </source>
</evidence>
<keyword evidence="4 13" id="KW-1133">Transmembrane helix</keyword>
<dbReference type="GO" id="GO:0007197">
    <property type="term" value="P:adenylate cyclase-inhibiting G protein-coupled acetylcholine receptor signaling pathway"/>
    <property type="evidence" value="ECO:0007669"/>
    <property type="project" value="TreeGrafter"/>
</dbReference>
<evidence type="ECO:0000256" key="4">
    <source>
        <dbReference type="ARBA" id="ARBA00022989"/>
    </source>
</evidence>
<evidence type="ECO:0000256" key="12">
    <source>
        <dbReference type="SAM" id="MobiDB-lite"/>
    </source>
</evidence>
<dbReference type="GO" id="GO:0030425">
    <property type="term" value="C:dendrite"/>
    <property type="evidence" value="ECO:0007669"/>
    <property type="project" value="TreeGrafter"/>
</dbReference>
<dbReference type="STRING" id="10195.A0A3M7R0L9"/>
<feature type="region of interest" description="Disordered" evidence="12">
    <location>
        <begin position="259"/>
        <end position="281"/>
    </location>
</feature>
<comment type="caution">
    <text evidence="15">The sequence shown here is derived from an EMBL/GenBank/DDBJ whole genome shotgun (WGS) entry which is preliminary data.</text>
</comment>
<dbReference type="PROSITE" id="PS50262">
    <property type="entry name" value="G_PROTEIN_RECEP_F1_2"/>
    <property type="match status" value="1"/>
</dbReference>
<evidence type="ECO:0000256" key="2">
    <source>
        <dbReference type="ARBA" id="ARBA00022475"/>
    </source>
</evidence>
<evidence type="ECO:0000256" key="7">
    <source>
        <dbReference type="ARBA" id="ARBA00023140"/>
    </source>
</evidence>
<keyword evidence="6 13" id="KW-0472">Membrane</keyword>
<keyword evidence="3 11" id="KW-0812">Transmembrane</keyword>
<dbReference type="InterPro" id="IPR017452">
    <property type="entry name" value="GPCR_Rhodpsn_7TM"/>
</dbReference>
<dbReference type="PRINTS" id="PR00237">
    <property type="entry name" value="GPCRRHODOPSN"/>
</dbReference>
<evidence type="ECO:0000313" key="15">
    <source>
        <dbReference type="EMBL" id="RNA16924.1"/>
    </source>
</evidence>
<dbReference type="GO" id="GO:0016907">
    <property type="term" value="F:G protein-coupled acetylcholine receptor activity"/>
    <property type="evidence" value="ECO:0007669"/>
    <property type="project" value="InterPro"/>
</dbReference>
<comment type="subcellular location">
    <subcellularLocation>
        <location evidence="1">Cell membrane</location>
        <topology evidence="1">Multi-pass membrane protein</topology>
    </subcellularLocation>
    <subcellularLocation>
        <location evidence="10">Peroxisome membrane</location>
    </subcellularLocation>
</comment>
<evidence type="ECO:0000256" key="11">
    <source>
        <dbReference type="RuleBase" id="RU000688"/>
    </source>
</evidence>
<proteinExistence type="inferred from homology"/>
<feature type="transmembrane region" description="Helical" evidence="13">
    <location>
        <begin position="134"/>
        <end position="160"/>
    </location>
</feature>
<feature type="transmembrane region" description="Helical" evidence="13">
    <location>
        <begin position="92"/>
        <end position="113"/>
    </location>
</feature>
<dbReference type="PANTHER" id="PTHR24247">
    <property type="entry name" value="5-HYDROXYTRYPTAMINE RECEPTOR"/>
    <property type="match status" value="1"/>
</dbReference>
<dbReference type="PRINTS" id="PR00243">
    <property type="entry name" value="MUSCARINICR"/>
</dbReference>
<dbReference type="EMBL" id="REGN01004587">
    <property type="protein sequence ID" value="RNA16924.1"/>
    <property type="molecule type" value="Genomic_DNA"/>
</dbReference>
<dbReference type="OrthoDB" id="10071887at2759"/>
<dbReference type="GO" id="GO:0005778">
    <property type="term" value="C:peroxisomal membrane"/>
    <property type="evidence" value="ECO:0007669"/>
    <property type="project" value="UniProtKB-SubCell"/>
</dbReference>
<dbReference type="Proteomes" id="UP000276133">
    <property type="component" value="Unassembled WGS sequence"/>
</dbReference>
<dbReference type="Gene3D" id="1.20.1070.10">
    <property type="entry name" value="Rhodopsin 7-helix transmembrane proteins"/>
    <property type="match status" value="2"/>
</dbReference>
<dbReference type="AlphaFoldDB" id="A0A3M7R0L9"/>
<evidence type="ECO:0000256" key="1">
    <source>
        <dbReference type="ARBA" id="ARBA00004651"/>
    </source>
</evidence>
<dbReference type="PANTHER" id="PTHR24247:SF265">
    <property type="entry name" value="MUSCARINIC ACETYLCHOLINE RECEPTOR DM1"/>
    <property type="match status" value="1"/>
</dbReference>
<sequence>MNITIDEVNSLEINIVKVLVALVAIPICVLTAAGNILVLVSFKINKKLRTANNYFLMSLAIADLTIGFISMPISTVYFITEKWLLGPTVCDLWLSLDYAVSNASVANLILISFDRYFSITRPLTYRVNRTSRKVIVSIGLSWIVSFLVWTPFIISWPHIYGKRILEDDECKVQFLYTNKYLTLSTCFIAFYLPVIIICAVYYRIWVKTKVRQVEFRNLLAANSMKTNLSRHPRKISLKNDRLEMVGLRLSSMNMKRTFEESKDLEPDSNEKSRKNSELKQVKSVHLSNLSLTENTGHNSAFNMDKTSLIDKVFNHLFRNRSSSIGILTPKPIDYSKCKLYFKSTNKSSSDIQCKYCNNESESFKAKSPSEDTSCYSLISARSDKKSPVSFDPKKSRDVKMLGVESKKSVDNLKMPKYSTDLNSTDKNTTFDRAHAVSGKKLEKKQDQKAAKMLSAILLAFIITWTPYNINVVVNTFCENCLNKYVFWEGFGNLLVMLYEQHYQSNFVCFMQCKFSKQTRFQRLLAKISDFLESYRGHDCSMSAIGYGLTMYSGYKTKTNPSLAKNLAKLSSQISNARVILRLLDDPSMLAYTLSYGLGKHEKSIFVRSLNIVNNLASHVYYICEHIAWLADNSILKANSGKYWLMSLVAWLISLTASTRSKTLIAKIFRLVE</sequence>
<dbReference type="GO" id="GO:0005886">
    <property type="term" value="C:plasma membrane"/>
    <property type="evidence" value="ECO:0007669"/>
    <property type="project" value="UniProtKB-SubCell"/>
</dbReference>
<keyword evidence="8 11" id="KW-0675">Receptor</keyword>
<organism evidence="15 16">
    <name type="scientific">Brachionus plicatilis</name>
    <name type="common">Marine rotifer</name>
    <name type="synonym">Brachionus muelleri</name>
    <dbReference type="NCBI Taxonomy" id="10195"/>
    <lineage>
        <taxon>Eukaryota</taxon>
        <taxon>Metazoa</taxon>
        <taxon>Spiralia</taxon>
        <taxon>Gnathifera</taxon>
        <taxon>Rotifera</taxon>
        <taxon>Eurotatoria</taxon>
        <taxon>Monogononta</taxon>
        <taxon>Pseudotrocha</taxon>
        <taxon>Ploima</taxon>
        <taxon>Brachionidae</taxon>
        <taxon>Brachionus</taxon>
    </lineage>
</organism>
<dbReference type="GO" id="GO:0016559">
    <property type="term" value="P:peroxisome fission"/>
    <property type="evidence" value="ECO:0007669"/>
    <property type="project" value="InterPro"/>
</dbReference>
<comment type="similarity">
    <text evidence="11">Belongs to the G-protein coupled receptor 1 family.</text>
</comment>
<feature type="transmembrane region" description="Helical" evidence="13">
    <location>
        <begin position="54"/>
        <end position="80"/>
    </location>
</feature>
<dbReference type="GO" id="GO:0004993">
    <property type="term" value="F:G protein-coupled serotonin receptor activity"/>
    <property type="evidence" value="ECO:0007669"/>
    <property type="project" value="TreeGrafter"/>
</dbReference>
<evidence type="ECO:0000256" key="10">
    <source>
        <dbReference type="ARBA" id="ARBA00046271"/>
    </source>
</evidence>
<reference evidence="15 16" key="1">
    <citation type="journal article" date="2018" name="Sci. Rep.">
        <title>Genomic signatures of local adaptation to the degree of environmental predictability in rotifers.</title>
        <authorList>
            <person name="Franch-Gras L."/>
            <person name="Hahn C."/>
            <person name="Garcia-Roger E.M."/>
            <person name="Carmona M.J."/>
            <person name="Serra M."/>
            <person name="Gomez A."/>
        </authorList>
    </citation>
    <scope>NUCLEOTIDE SEQUENCE [LARGE SCALE GENOMIC DNA]</scope>
    <source>
        <strain evidence="15">HYR1</strain>
    </source>
</reference>
<dbReference type="InterPro" id="IPR008733">
    <property type="entry name" value="PEX11"/>
</dbReference>
<dbReference type="InterPro" id="IPR000995">
    <property type="entry name" value="Musac_Ach_rcpt"/>
</dbReference>
<feature type="transmembrane region" description="Helical" evidence="13">
    <location>
        <begin position="18"/>
        <end position="42"/>
    </location>
</feature>
<evidence type="ECO:0000256" key="3">
    <source>
        <dbReference type="ARBA" id="ARBA00022692"/>
    </source>
</evidence>
<evidence type="ECO:0000256" key="6">
    <source>
        <dbReference type="ARBA" id="ARBA00023136"/>
    </source>
</evidence>
<keyword evidence="7" id="KW-0576">Peroxisome</keyword>
<name>A0A3M7R0L9_BRAPC</name>
<evidence type="ECO:0000256" key="13">
    <source>
        <dbReference type="SAM" id="Phobius"/>
    </source>
</evidence>
<evidence type="ECO:0000259" key="14">
    <source>
        <dbReference type="PROSITE" id="PS50262"/>
    </source>
</evidence>
<accession>A0A3M7R0L9</accession>
<feature type="transmembrane region" description="Helical" evidence="13">
    <location>
        <begin position="180"/>
        <end position="202"/>
    </location>
</feature>
<dbReference type="Pfam" id="PF00001">
    <property type="entry name" value="7tm_1"/>
    <property type="match status" value="1"/>
</dbReference>
<evidence type="ECO:0000256" key="5">
    <source>
        <dbReference type="ARBA" id="ARBA00023040"/>
    </source>
</evidence>
<dbReference type="PROSITE" id="PS00237">
    <property type="entry name" value="G_PROTEIN_RECEP_F1_1"/>
    <property type="match status" value="1"/>
</dbReference>
<dbReference type="Pfam" id="PF05648">
    <property type="entry name" value="PEX11"/>
    <property type="match status" value="1"/>
</dbReference>
<keyword evidence="2" id="KW-1003">Cell membrane</keyword>
<keyword evidence="9 11" id="KW-0807">Transducer</keyword>
<keyword evidence="5 11" id="KW-0297">G-protein coupled receptor</keyword>
<dbReference type="GO" id="GO:0007187">
    <property type="term" value="P:G protein-coupled receptor signaling pathway, coupled to cyclic nucleotide second messenger"/>
    <property type="evidence" value="ECO:0007669"/>
    <property type="project" value="TreeGrafter"/>
</dbReference>
<dbReference type="SUPFAM" id="SSF81321">
    <property type="entry name" value="Family A G protein-coupled receptor-like"/>
    <property type="match status" value="1"/>
</dbReference>
<feature type="compositionally biased region" description="Basic and acidic residues" evidence="12">
    <location>
        <begin position="259"/>
        <end position="280"/>
    </location>
</feature>